<name>A0A563DAA2_9FLAO</name>
<keyword evidence="1" id="KW-0812">Transmembrane</keyword>
<evidence type="ECO:0008006" key="4">
    <source>
        <dbReference type="Google" id="ProtNLM"/>
    </source>
</evidence>
<evidence type="ECO:0000313" key="2">
    <source>
        <dbReference type="EMBL" id="TWP26714.1"/>
    </source>
</evidence>
<dbReference type="Proteomes" id="UP000319499">
    <property type="component" value="Unassembled WGS sequence"/>
</dbReference>
<proteinExistence type="predicted"/>
<dbReference type="EMBL" id="SELH01000025">
    <property type="protein sequence ID" value="TWP26714.1"/>
    <property type="molecule type" value="Genomic_DNA"/>
</dbReference>
<feature type="transmembrane region" description="Helical" evidence="1">
    <location>
        <begin position="12"/>
        <end position="31"/>
    </location>
</feature>
<keyword evidence="3" id="KW-1185">Reference proteome</keyword>
<dbReference type="PROSITE" id="PS51257">
    <property type="entry name" value="PROKAR_LIPOPROTEIN"/>
    <property type="match status" value="1"/>
</dbReference>
<reference evidence="2 3" key="1">
    <citation type="submission" date="2019-02" db="EMBL/GenBank/DDBJ databases">
        <title>Apibacter muscae sp. nov.: a novel member of the house fly microbiota.</title>
        <authorList>
            <person name="Park R."/>
        </authorList>
    </citation>
    <scope>NUCLEOTIDE SEQUENCE [LARGE SCALE GENOMIC DNA]</scope>
    <source>
        <strain evidence="2 3">AL1</strain>
    </source>
</reference>
<gene>
    <name evidence="2" type="ORF">ETU09_09120</name>
</gene>
<sequence length="175" mass="19916">MKIYTILIRKFTILTILISFNVFYSCGIIGMNTISGNVEHQEKIHKLYIYIGAAGSNLDSYSDGFGKYLHNMFLEQGVENIVYIDNSKKQLSLSDKTPQEELVEYKPTHILELHLKTERNDPEYLFLLYDVKIINESGDTIWSGNIDMMVGAGGSNQTEGASRKLIEKLKNDKII</sequence>
<protein>
    <recommendedName>
        <fullName evidence="4">DUF4136 domain-containing protein</fullName>
    </recommendedName>
</protein>
<accession>A0A563DAA2</accession>
<comment type="caution">
    <text evidence="2">The sequence shown here is derived from an EMBL/GenBank/DDBJ whole genome shotgun (WGS) entry which is preliminary data.</text>
</comment>
<organism evidence="2 3">
    <name type="scientific">Apibacter muscae</name>
    <dbReference type="NCBI Taxonomy" id="2509004"/>
    <lineage>
        <taxon>Bacteria</taxon>
        <taxon>Pseudomonadati</taxon>
        <taxon>Bacteroidota</taxon>
        <taxon>Flavobacteriia</taxon>
        <taxon>Flavobacteriales</taxon>
        <taxon>Weeksellaceae</taxon>
        <taxon>Apibacter</taxon>
    </lineage>
</organism>
<keyword evidence="1" id="KW-0472">Membrane</keyword>
<dbReference type="RefSeq" id="WP_146293221.1">
    <property type="nucleotide sequence ID" value="NZ_SELH01000025.1"/>
</dbReference>
<keyword evidence="1" id="KW-1133">Transmembrane helix</keyword>
<evidence type="ECO:0000313" key="3">
    <source>
        <dbReference type="Proteomes" id="UP000319499"/>
    </source>
</evidence>
<dbReference type="AlphaFoldDB" id="A0A563DAA2"/>
<evidence type="ECO:0000256" key="1">
    <source>
        <dbReference type="SAM" id="Phobius"/>
    </source>
</evidence>